<evidence type="ECO:0000259" key="8">
    <source>
        <dbReference type="PROSITE" id="PS50089"/>
    </source>
</evidence>
<feature type="compositionally biased region" description="Low complexity" evidence="7">
    <location>
        <begin position="359"/>
        <end position="373"/>
    </location>
</feature>
<reference evidence="9 10" key="1">
    <citation type="submission" date="2014-11" db="EMBL/GenBank/DDBJ databases">
        <authorList>
            <person name="Zhu J."/>
            <person name="Qi W."/>
            <person name="Song R."/>
        </authorList>
    </citation>
    <scope>NUCLEOTIDE SEQUENCE [LARGE SCALE GENOMIC DNA]</scope>
</reference>
<feature type="region of interest" description="Disordered" evidence="7">
    <location>
        <begin position="132"/>
        <end position="263"/>
    </location>
</feature>
<feature type="compositionally biased region" description="Low complexity" evidence="7">
    <location>
        <begin position="189"/>
        <end position="205"/>
    </location>
</feature>
<keyword evidence="5" id="KW-0862">Zinc</keyword>
<dbReference type="SUPFAM" id="SSF57850">
    <property type="entry name" value="RING/U-box"/>
    <property type="match status" value="1"/>
</dbReference>
<keyword evidence="2" id="KW-0479">Metal-binding</keyword>
<evidence type="ECO:0000256" key="3">
    <source>
        <dbReference type="ARBA" id="ARBA00022771"/>
    </source>
</evidence>
<dbReference type="STRING" id="1169540.A0A0G4G545"/>
<feature type="region of interest" description="Disordered" evidence="7">
    <location>
        <begin position="434"/>
        <end position="453"/>
    </location>
</feature>
<dbReference type="InterPro" id="IPR024766">
    <property type="entry name" value="Znf_RING_H2"/>
</dbReference>
<dbReference type="GO" id="GO:0008270">
    <property type="term" value="F:zinc ion binding"/>
    <property type="evidence" value="ECO:0007669"/>
    <property type="project" value="UniProtKB-KW"/>
</dbReference>
<name>A0A0G4G545_VITBC</name>
<dbReference type="Gene3D" id="3.30.40.10">
    <property type="entry name" value="Zinc/RING finger domain, C3HC4 (zinc finger)"/>
    <property type="match status" value="1"/>
</dbReference>
<dbReference type="InParanoid" id="A0A0G4G545"/>
<evidence type="ECO:0000256" key="1">
    <source>
        <dbReference type="ARBA" id="ARBA00004906"/>
    </source>
</evidence>
<proteinExistence type="predicted"/>
<evidence type="ECO:0000256" key="7">
    <source>
        <dbReference type="SAM" id="MobiDB-lite"/>
    </source>
</evidence>
<evidence type="ECO:0000313" key="9">
    <source>
        <dbReference type="EMBL" id="CEM23331.1"/>
    </source>
</evidence>
<evidence type="ECO:0000256" key="6">
    <source>
        <dbReference type="PROSITE-ProRule" id="PRU00175"/>
    </source>
</evidence>
<comment type="pathway">
    <text evidence="1">Protein modification; protein ubiquitination.</text>
</comment>
<dbReference type="Pfam" id="PF12678">
    <property type="entry name" value="zf-rbx1"/>
    <property type="match status" value="1"/>
</dbReference>
<dbReference type="OrthoDB" id="8062037at2759"/>
<evidence type="ECO:0000256" key="2">
    <source>
        <dbReference type="ARBA" id="ARBA00022723"/>
    </source>
</evidence>
<organism evidence="9 10">
    <name type="scientific">Vitrella brassicaformis (strain CCMP3155)</name>
    <dbReference type="NCBI Taxonomy" id="1169540"/>
    <lineage>
        <taxon>Eukaryota</taxon>
        <taxon>Sar</taxon>
        <taxon>Alveolata</taxon>
        <taxon>Colpodellida</taxon>
        <taxon>Vitrellaceae</taxon>
        <taxon>Vitrella</taxon>
    </lineage>
</organism>
<protein>
    <recommendedName>
        <fullName evidence="8">RING-type domain-containing protein</fullName>
    </recommendedName>
</protein>
<gene>
    <name evidence="9" type="ORF">Vbra_2632</name>
</gene>
<dbReference type="PROSITE" id="PS50089">
    <property type="entry name" value="ZF_RING_2"/>
    <property type="match status" value="1"/>
</dbReference>
<dbReference type="EMBL" id="CDMY01000564">
    <property type="protein sequence ID" value="CEM23331.1"/>
    <property type="molecule type" value="Genomic_DNA"/>
</dbReference>
<dbReference type="PANTHER" id="PTHR45969">
    <property type="entry name" value="RING ZINC FINGER PROTEIN-RELATED"/>
    <property type="match status" value="1"/>
</dbReference>
<feature type="compositionally biased region" description="Acidic residues" evidence="7">
    <location>
        <begin position="132"/>
        <end position="145"/>
    </location>
</feature>
<feature type="domain" description="RING-type" evidence="8">
    <location>
        <begin position="47"/>
        <end position="101"/>
    </location>
</feature>
<evidence type="ECO:0000313" key="10">
    <source>
        <dbReference type="Proteomes" id="UP000041254"/>
    </source>
</evidence>
<feature type="compositionally biased region" description="Low complexity" evidence="7">
    <location>
        <begin position="291"/>
        <end position="315"/>
    </location>
</feature>
<sequence length="453" mass="49132">MARHNKRSKKKSDGGEKDVDETNLLMEERVFPLTLDQERLKCRQQPCGVCLLDFEEGDVVRGSSTSRRDFRLGLIDTCPHAFHYKCIETWASQENSCPQCKKRFIAMACYTNAGRRQSWRFVDEAHLVDTLSDSDDESDAGDSDFLDSGSELFHELGRSPSDLEGSDARDHDEADEPPPPRRNRRARAEPSTPAAAAAGPSAQRGRPARRGRGRSADGPGRGRRRAREGGHEEAEAADKEREERRKKRKAEEVKREPVDEKMAAKIRARIERQLARMPFYSASVPLVSRPAAAAASGGGQAAAAGASAAAPAGASDTDPSHPQYKMDMDADDDETDDKPARRPPAVSSNHEPLPFMQTAEGAGDAPRPAPAAEGGDEKAPDHVLKLAVDDGKAATGGRGGGARRGAVRVRVGQFARGRAFGGFGGFDLKPDYSSDFLLGGKKDQDKTGEEEEE</sequence>
<feature type="region of interest" description="Disordered" evidence="7">
    <location>
        <begin position="290"/>
        <end position="383"/>
    </location>
</feature>
<accession>A0A0G4G545</accession>
<dbReference type="InterPro" id="IPR001841">
    <property type="entry name" value="Znf_RING"/>
</dbReference>
<dbReference type="AlphaFoldDB" id="A0A0G4G545"/>
<evidence type="ECO:0000256" key="4">
    <source>
        <dbReference type="ARBA" id="ARBA00022786"/>
    </source>
</evidence>
<evidence type="ECO:0000256" key="5">
    <source>
        <dbReference type="ARBA" id="ARBA00022833"/>
    </source>
</evidence>
<dbReference type="VEuPathDB" id="CryptoDB:Vbra_2632"/>
<dbReference type="Proteomes" id="UP000041254">
    <property type="component" value="Unassembled WGS sequence"/>
</dbReference>
<keyword evidence="4" id="KW-0833">Ubl conjugation pathway</keyword>
<keyword evidence="10" id="KW-1185">Reference proteome</keyword>
<dbReference type="SMART" id="SM00184">
    <property type="entry name" value="RING"/>
    <property type="match status" value="1"/>
</dbReference>
<dbReference type="InterPro" id="IPR013083">
    <property type="entry name" value="Znf_RING/FYVE/PHD"/>
</dbReference>
<keyword evidence="3 6" id="KW-0863">Zinc-finger</keyword>
<feature type="compositionally biased region" description="Basic and acidic residues" evidence="7">
    <location>
        <begin position="227"/>
        <end position="263"/>
    </location>
</feature>